<evidence type="ECO:0000259" key="4">
    <source>
        <dbReference type="PROSITE" id="PS01124"/>
    </source>
</evidence>
<sequence>METLTFESDDVATTEDFLCRAYARMSIGGGTPGSHRARISRTGIGAVSVDEIDLACELSYSATPLGRICVCVVHEGTIQDHSFAGVDDEAFGPGDAVLLAPPELPYAGRIQEARYTIAMLDPELLAQLTGKPVQLTGHRPGPAAASRQLARAIAYLRDHVLADAAVADEPLVASTAAQHLAASVLYAFPHTARGEGAVRDRVDAHTATLRRALAYIDDHADQPVTVAEIAAAAHVTPRALQYAFRRHLDTTPLAHLRRVRLAHAHRELAAAGPGDGVTVTEVAARWGFYHPGRFASHYRETYGQAPHRTLGAP</sequence>
<evidence type="ECO:0000256" key="1">
    <source>
        <dbReference type="ARBA" id="ARBA00023015"/>
    </source>
</evidence>
<dbReference type="AlphaFoldDB" id="A0A6G4XE88"/>
<dbReference type="InterPro" id="IPR009057">
    <property type="entry name" value="Homeodomain-like_sf"/>
</dbReference>
<evidence type="ECO:0000313" key="5">
    <source>
        <dbReference type="EMBL" id="NGO75876.1"/>
    </source>
</evidence>
<dbReference type="RefSeq" id="WP_165331389.1">
    <property type="nucleotide sequence ID" value="NZ_JAAKZW010000022.1"/>
</dbReference>
<evidence type="ECO:0000313" key="6">
    <source>
        <dbReference type="Proteomes" id="UP000481109"/>
    </source>
</evidence>
<gene>
    <name evidence="5" type="ORF">G6045_09350</name>
</gene>
<dbReference type="PANTHER" id="PTHR46796:SF12">
    <property type="entry name" value="HTH-TYPE DNA-BINDING TRANSCRIPTIONAL ACTIVATOR EUTR"/>
    <property type="match status" value="1"/>
</dbReference>
<keyword evidence="6" id="KW-1185">Reference proteome</keyword>
<dbReference type="GO" id="GO:0043565">
    <property type="term" value="F:sequence-specific DNA binding"/>
    <property type="evidence" value="ECO:0007669"/>
    <property type="project" value="InterPro"/>
</dbReference>
<dbReference type="EMBL" id="JAAKZW010000022">
    <property type="protein sequence ID" value="NGO75876.1"/>
    <property type="molecule type" value="Genomic_DNA"/>
</dbReference>
<reference evidence="5 6" key="1">
    <citation type="submission" date="2020-02" db="EMBL/GenBank/DDBJ databases">
        <title>Whole-genome analyses of novel actinobacteria.</title>
        <authorList>
            <person name="Sahin N."/>
            <person name="Tokatli A."/>
        </authorList>
    </citation>
    <scope>NUCLEOTIDE SEQUENCE [LARGE SCALE GENOMIC DNA]</scope>
    <source>
        <strain evidence="5 6">YC504</strain>
    </source>
</reference>
<dbReference type="Pfam" id="PF12833">
    <property type="entry name" value="HTH_18"/>
    <property type="match status" value="1"/>
</dbReference>
<keyword evidence="2" id="KW-0238">DNA-binding</keyword>
<dbReference type="InterPro" id="IPR050204">
    <property type="entry name" value="AraC_XylS_family_regulators"/>
</dbReference>
<accession>A0A6G4XE88</accession>
<dbReference type="SMART" id="SM00342">
    <property type="entry name" value="HTH_ARAC"/>
    <property type="match status" value="1"/>
</dbReference>
<keyword evidence="3" id="KW-0804">Transcription</keyword>
<dbReference type="SUPFAM" id="SSF46689">
    <property type="entry name" value="Homeodomain-like"/>
    <property type="match status" value="2"/>
</dbReference>
<dbReference type="InterPro" id="IPR018060">
    <property type="entry name" value="HTH_AraC"/>
</dbReference>
<proteinExistence type="predicted"/>
<name>A0A6G4XE88_9ACTN</name>
<organism evidence="5 6">
    <name type="scientific">Streptomyces mesophilus</name>
    <dbReference type="NCBI Taxonomy" id="1775132"/>
    <lineage>
        <taxon>Bacteria</taxon>
        <taxon>Bacillati</taxon>
        <taxon>Actinomycetota</taxon>
        <taxon>Actinomycetes</taxon>
        <taxon>Kitasatosporales</taxon>
        <taxon>Streptomycetaceae</taxon>
        <taxon>Streptomyces</taxon>
    </lineage>
</organism>
<keyword evidence="1" id="KW-0805">Transcription regulation</keyword>
<dbReference type="PANTHER" id="PTHR46796">
    <property type="entry name" value="HTH-TYPE TRANSCRIPTIONAL ACTIVATOR RHAS-RELATED"/>
    <property type="match status" value="1"/>
</dbReference>
<protein>
    <submittedName>
        <fullName evidence="5">Helix-turn-helix transcriptional regulator</fullName>
    </submittedName>
</protein>
<dbReference type="PROSITE" id="PS01124">
    <property type="entry name" value="HTH_ARAC_FAMILY_2"/>
    <property type="match status" value="1"/>
</dbReference>
<feature type="domain" description="HTH araC/xylS-type" evidence="4">
    <location>
        <begin position="210"/>
        <end position="312"/>
    </location>
</feature>
<evidence type="ECO:0000256" key="3">
    <source>
        <dbReference type="ARBA" id="ARBA00023163"/>
    </source>
</evidence>
<dbReference type="Gene3D" id="1.10.10.60">
    <property type="entry name" value="Homeodomain-like"/>
    <property type="match status" value="1"/>
</dbReference>
<evidence type="ECO:0000256" key="2">
    <source>
        <dbReference type="ARBA" id="ARBA00023125"/>
    </source>
</evidence>
<comment type="caution">
    <text evidence="5">The sequence shown here is derived from an EMBL/GenBank/DDBJ whole genome shotgun (WGS) entry which is preliminary data.</text>
</comment>
<dbReference type="Proteomes" id="UP000481109">
    <property type="component" value="Unassembled WGS sequence"/>
</dbReference>
<dbReference type="GO" id="GO:0003700">
    <property type="term" value="F:DNA-binding transcription factor activity"/>
    <property type="evidence" value="ECO:0007669"/>
    <property type="project" value="InterPro"/>
</dbReference>